<keyword evidence="2" id="KW-1185">Reference proteome</keyword>
<accession>A0ACB9YBV8</accession>
<evidence type="ECO:0000313" key="2">
    <source>
        <dbReference type="Proteomes" id="UP001056978"/>
    </source>
</evidence>
<comment type="caution">
    <text evidence="1">The sequence shown here is derived from an EMBL/GenBank/DDBJ whole genome shotgun (WGS) entry which is preliminary data.</text>
</comment>
<proteinExistence type="predicted"/>
<dbReference type="EMBL" id="CM043776">
    <property type="protein sequence ID" value="KAI4839100.1"/>
    <property type="molecule type" value="Genomic_DNA"/>
</dbReference>
<evidence type="ECO:0000313" key="1">
    <source>
        <dbReference type="EMBL" id="KAI4839100.1"/>
    </source>
</evidence>
<protein>
    <submittedName>
        <fullName evidence="1">Uncharacterized protein</fullName>
    </submittedName>
</protein>
<reference evidence="1" key="1">
    <citation type="submission" date="2022-06" db="EMBL/GenBank/DDBJ databases">
        <title>The First Complete Genome of the Simian Malaria Parasite Plasmodium brasilianum.</title>
        <authorList>
            <person name="Bajic M."/>
            <person name="Ravishankar S."/>
        </authorList>
    </citation>
    <scope>NUCLEOTIDE SEQUENCE</scope>
    <source>
        <strain evidence="1">Bolivian I</strain>
    </source>
</reference>
<sequence length="258" mass="30358">MIVLQKKKNILEEKVNSEVNSKIINHKINTGSRNCILSYLHIFNKSLTCILSDPPVQYKPRPEEEKVSSKKEQDQNKHEFSSETHHEAPNISMLSQSEIQYPDSIETEETIKSDTVLLSPERLIPDSIFTSYTILKITDTAENLDGKYISPILISFIVIFVFSLFIKREKDRHKTIIEVHMEALKQYKNEEWIFHKVEFLEVCLVEFIKEKHITYPDLNNNEQIVENIKSSSDMKKQKILWNKWVEKHKNLSEKLKKD</sequence>
<name>A0ACB9YBV8_PLABR</name>
<dbReference type="Proteomes" id="UP001056978">
    <property type="component" value="Chromosome 8"/>
</dbReference>
<gene>
    <name evidence="1" type="ORF">MKS88_002616</name>
</gene>
<organism evidence="1 2">
    <name type="scientific">Plasmodium brasilianum</name>
    <dbReference type="NCBI Taxonomy" id="5824"/>
    <lineage>
        <taxon>Eukaryota</taxon>
        <taxon>Sar</taxon>
        <taxon>Alveolata</taxon>
        <taxon>Apicomplexa</taxon>
        <taxon>Aconoidasida</taxon>
        <taxon>Haemosporida</taxon>
        <taxon>Plasmodiidae</taxon>
        <taxon>Plasmodium</taxon>
        <taxon>Plasmodium (Plasmodium)</taxon>
    </lineage>
</organism>